<sequence length="180" mass="20538">MLRFLAAVFTALTLAACASVPEEVTRADVPGLTAQITALNPDVDPEEAARAARIAYTYPLELKRTYNVTDSPLVHNAKVNQGLRPRGLCWHWADDLEARLWQENFQTLTFHRAIANATNIRIQHSTVIIAAKGKGMNDGVVLDPWRYGGYLFWSPTLQDERYDWVARQTVFEERRQRQNR</sequence>
<evidence type="ECO:0000313" key="3">
    <source>
        <dbReference type="Proteomes" id="UP000240418"/>
    </source>
</evidence>
<name>A0A2P8FF94_9RHOB</name>
<dbReference type="Proteomes" id="UP000240418">
    <property type="component" value="Unassembled WGS sequence"/>
</dbReference>
<gene>
    <name evidence="2" type="ORF">CLV88_10324</name>
</gene>
<feature type="chain" id="PRO_5015200795" description="Lipoprotein" evidence="1">
    <location>
        <begin position="19"/>
        <end position="180"/>
    </location>
</feature>
<dbReference type="EMBL" id="PYGJ01000003">
    <property type="protein sequence ID" value="PSL20383.1"/>
    <property type="molecule type" value="Genomic_DNA"/>
</dbReference>
<comment type="caution">
    <text evidence="2">The sequence shown here is derived from an EMBL/GenBank/DDBJ whole genome shotgun (WGS) entry which is preliminary data.</text>
</comment>
<dbReference type="PROSITE" id="PS51257">
    <property type="entry name" value="PROKAR_LIPOPROTEIN"/>
    <property type="match status" value="1"/>
</dbReference>
<organism evidence="2 3">
    <name type="scientific">Shimia abyssi</name>
    <dbReference type="NCBI Taxonomy" id="1662395"/>
    <lineage>
        <taxon>Bacteria</taxon>
        <taxon>Pseudomonadati</taxon>
        <taxon>Pseudomonadota</taxon>
        <taxon>Alphaproteobacteria</taxon>
        <taxon>Rhodobacterales</taxon>
        <taxon>Roseobacteraceae</taxon>
    </lineage>
</organism>
<keyword evidence="3" id="KW-1185">Reference proteome</keyword>
<accession>A0A2P8FF94</accession>
<dbReference type="OrthoDB" id="5339359at2"/>
<feature type="signal peptide" evidence="1">
    <location>
        <begin position="1"/>
        <end position="18"/>
    </location>
</feature>
<protein>
    <recommendedName>
        <fullName evidence="4">Lipoprotein</fullName>
    </recommendedName>
</protein>
<dbReference type="RefSeq" id="WP_106607627.1">
    <property type="nucleotide sequence ID" value="NZ_PYGJ01000003.1"/>
</dbReference>
<evidence type="ECO:0000256" key="1">
    <source>
        <dbReference type="SAM" id="SignalP"/>
    </source>
</evidence>
<dbReference type="AlphaFoldDB" id="A0A2P8FF94"/>
<proteinExistence type="predicted"/>
<evidence type="ECO:0000313" key="2">
    <source>
        <dbReference type="EMBL" id="PSL20383.1"/>
    </source>
</evidence>
<keyword evidence="1" id="KW-0732">Signal</keyword>
<reference evidence="2 3" key="1">
    <citation type="submission" date="2018-03" db="EMBL/GenBank/DDBJ databases">
        <title>Genomic Encyclopedia of Archaeal and Bacterial Type Strains, Phase II (KMG-II): from individual species to whole genera.</title>
        <authorList>
            <person name="Goeker M."/>
        </authorList>
    </citation>
    <scope>NUCLEOTIDE SEQUENCE [LARGE SCALE GENOMIC DNA]</scope>
    <source>
        <strain evidence="2 3">DSM 100673</strain>
    </source>
</reference>
<evidence type="ECO:0008006" key="4">
    <source>
        <dbReference type="Google" id="ProtNLM"/>
    </source>
</evidence>